<sequence length="80" mass="9562">MFGDESKFKKKKLNKNVKEMFIGPFGSSLKNECFVSKEEGFCIVCEQKHAIRKTIDTLNRYVDKKKYEELKRFTYIQEIQ</sequence>
<dbReference type="KEGG" id="lmes:AB8B23_06665"/>
<proteinExistence type="predicted"/>
<reference evidence="1" key="1">
    <citation type="submission" date="2024-07" db="EMBL/GenBank/DDBJ databases">
        <authorList>
            <person name="Li X.-J."/>
            <person name="Wang X."/>
        </authorList>
    </citation>
    <scope>NUCLEOTIDE SEQUENCE</scope>
    <source>
        <strain evidence="1">HSP-342</strain>
    </source>
</reference>
<dbReference type="AlphaFoldDB" id="A0AB39V776"/>
<accession>A0AB39V776</accession>
<protein>
    <submittedName>
        <fullName evidence="1">Uncharacterized protein</fullName>
    </submittedName>
</protein>
<gene>
    <name evidence="1" type="ORF">AB8B23_06665</name>
</gene>
<evidence type="ECO:0000313" key="1">
    <source>
        <dbReference type="EMBL" id="XDU63621.1"/>
    </source>
</evidence>
<organism evidence="1">
    <name type="scientific">Leptotrichia mesophila</name>
    <dbReference type="NCBI Taxonomy" id="3239303"/>
    <lineage>
        <taxon>Bacteria</taxon>
        <taxon>Fusobacteriati</taxon>
        <taxon>Fusobacteriota</taxon>
        <taxon>Fusobacteriia</taxon>
        <taxon>Fusobacteriales</taxon>
        <taxon>Leptotrichiaceae</taxon>
        <taxon>Leptotrichia</taxon>
    </lineage>
</organism>
<dbReference type="RefSeq" id="WP_369712088.1">
    <property type="nucleotide sequence ID" value="NZ_CP165646.1"/>
</dbReference>
<dbReference type="EMBL" id="CP165646">
    <property type="protein sequence ID" value="XDU63621.1"/>
    <property type="molecule type" value="Genomic_DNA"/>
</dbReference>
<name>A0AB39V776_9FUSO</name>